<keyword evidence="2" id="KW-1185">Reference proteome</keyword>
<protein>
    <submittedName>
        <fullName evidence="1">Uncharacterized protein</fullName>
    </submittedName>
</protein>
<proteinExistence type="predicted"/>
<accession>A0A9W6FT57</accession>
<dbReference type="EMBL" id="BSDR01000001">
    <property type="protein sequence ID" value="GLI33035.1"/>
    <property type="molecule type" value="Genomic_DNA"/>
</dbReference>
<reference evidence="1" key="1">
    <citation type="submission" date="2022-12" db="EMBL/GenBank/DDBJ databases">
        <title>Reference genome sequencing for broad-spectrum identification of bacterial and archaeal isolates by mass spectrometry.</title>
        <authorList>
            <person name="Sekiguchi Y."/>
            <person name="Tourlousse D.M."/>
        </authorList>
    </citation>
    <scope>NUCLEOTIDE SEQUENCE</scope>
    <source>
        <strain evidence="1">ASRB1</strain>
    </source>
</reference>
<name>A0A9W6FT57_9BACT</name>
<gene>
    <name evidence="1" type="ORF">DAMNIGENAA_04680</name>
</gene>
<dbReference type="Proteomes" id="UP001144372">
    <property type="component" value="Unassembled WGS sequence"/>
</dbReference>
<organism evidence="1 2">
    <name type="scientific">Desulforhabdus amnigena</name>
    <dbReference type="NCBI Taxonomy" id="40218"/>
    <lineage>
        <taxon>Bacteria</taxon>
        <taxon>Pseudomonadati</taxon>
        <taxon>Thermodesulfobacteriota</taxon>
        <taxon>Syntrophobacteria</taxon>
        <taxon>Syntrophobacterales</taxon>
        <taxon>Syntrophobacteraceae</taxon>
        <taxon>Desulforhabdus</taxon>
    </lineage>
</organism>
<comment type="caution">
    <text evidence="1">The sequence shown here is derived from an EMBL/GenBank/DDBJ whole genome shotgun (WGS) entry which is preliminary data.</text>
</comment>
<dbReference type="AlphaFoldDB" id="A0A9W6FT57"/>
<evidence type="ECO:0000313" key="2">
    <source>
        <dbReference type="Proteomes" id="UP001144372"/>
    </source>
</evidence>
<evidence type="ECO:0000313" key="1">
    <source>
        <dbReference type="EMBL" id="GLI33035.1"/>
    </source>
</evidence>
<sequence>MCFRPATAIKKREIACPKCGKMNPLPLSMDSNLSELMGNEHSKAILEKHCQAMTADPRLKMAMGMTLKQIMPLSQGKLTQAMIDLVAADLTQLTDTKSCASCGETLPLSLQRSAGPAGPVKK</sequence>
<dbReference type="RefSeq" id="WP_281792053.1">
    <property type="nucleotide sequence ID" value="NZ_BSDR01000001.1"/>
</dbReference>